<feature type="transmembrane region" description="Helical" evidence="1">
    <location>
        <begin position="7"/>
        <end position="25"/>
    </location>
</feature>
<evidence type="ECO:0000313" key="3">
    <source>
        <dbReference type="Proteomes" id="UP000199754"/>
    </source>
</evidence>
<keyword evidence="3" id="KW-1185">Reference proteome</keyword>
<keyword evidence="1" id="KW-0472">Membrane</keyword>
<organism evidence="2 3">
    <name type="scientific">Pseudosulfitobacter pseudonitzschiae</name>
    <dbReference type="NCBI Taxonomy" id="1402135"/>
    <lineage>
        <taxon>Bacteria</taxon>
        <taxon>Pseudomonadati</taxon>
        <taxon>Pseudomonadota</taxon>
        <taxon>Alphaproteobacteria</taxon>
        <taxon>Rhodobacterales</taxon>
        <taxon>Roseobacteraceae</taxon>
        <taxon>Pseudosulfitobacter</taxon>
    </lineage>
</organism>
<gene>
    <name evidence="2" type="ORF">SULPSESMR1_01723</name>
</gene>
<name>A0A221K0L8_9RHOB</name>
<evidence type="ECO:0000256" key="1">
    <source>
        <dbReference type="SAM" id="Phobius"/>
    </source>
</evidence>
<keyword evidence="1" id="KW-1133">Transmembrane helix</keyword>
<dbReference type="EMBL" id="CP022415">
    <property type="protein sequence ID" value="ASM72534.1"/>
    <property type="molecule type" value="Genomic_DNA"/>
</dbReference>
<keyword evidence="1" id="KW-0812">Transmembrane</keyword>
<dbReference type="RefSeq" id="WP_198362867.1">
    <property type="nucleotide sequence ID" value="NZ_CP022415.1"/>
</dbReference>
<accession>A0A221K0L8</accession>
<dbReference type="KEGG" id="spse:SULPSESMR1_01723"/>
<dbReference type="STRING" id="1402135.SAMN05444149_105447"/>
<protein>
    <submittedName>
        <fullName evidence="2">Uncharacterized protein</fullName>
    </submittedName>
</protein>
<evidence type="ECO:0000313" key="2">
    <source>
        <dbReference type="EMBL" id="ASM72534.1"/>
    </source>
</evidence>
<reference evidence="2 3" key="1">
    <citation type="submission" date="2017-07" db="EMBL/GenBank/DDBJ databases">
        <title>Genome Sequence of Sulfitobacter pseudonitzschiae Strain SMR1 Isolated from a culture of the Diatom Skeletonema marinoi.</title>
        <authorList>
            <person name="Topel M."/>
            <person name="Pinder M.I.M."/>
            <person name="Johansson O.N."/>
            <person name="Kourtchenko O."/>
            <person name="Godhe A."/>
            <person name="Clarke A.K."/>
        </authorList>
    </citation>
    <scope>NUCLEOTIDE SEQUENCE [LARGE SCALE GENOMIC DNA]</scope>
    <source>
        <strain evidence="2 3">SMR1</strain>
    </source>
</reference>
<proteinExistence type="predicted"/>
<sequence>MGRLIKYLIYLIVLGLIGLVVYAYAGPFFGADFDPPQTEVRVPVTLDAD</sequence>
<dbReference type="AlphaFoldDB" id="A0A221K0L8"/>
<dbReference type="Proteomes" id="UP000199754">
    <property type="component" value="Chromosome"/>
</dbReference>